<dbReference type="Gene3D" id="3.80.10.10">
    <property type="entry name" value="Ribonuclease Inhibitor"/>
    <property type="match status" value="1"/>
</dbReference>
<evidence type="ECO:0000256" key="5">
    <source>
        <dbReference type="SAM" id="SignalP"/>
    </source>
</evidence>
<dbReference type="Pfam" id="PF13855">
    <property type="entry name" value="LRR_8"/>
    <property type="match status" value="1"/>
</dbReference>
<dbReference type="eggNOG" id="KOG4237">
    <property type="taxonomic scope" value="Eukaryota"/>
</dbReference>
<dbReference type="SUPFAM" id="SSF52058">
    <property type="entry name" value="L domain-like"/>
    <property type="match status" value="1"/>
</dbReference>
<dbReference type="InterPro" id="IPR001611">
    <property type="entry name" value="Leu-rich_rpt"/>
</dbReference>
<evidence type="ECO:0000256" key="3">
    <source>
        <dbReference type="ARBA" id="ARBA00022737"/>
    </source>
</evidence>
<evidence type="ECO:0000256" key="4">
    <source>
        <dbReference type="ARBA" id="ARBA00023180"/>
    </source>
</evidence>
<evidence type="ECO:0000256" key="1">
    <source>
        <dbReference type="ARBA" id="ARBA00022614"/>
    </source>
</evidence>
<keyword evidence="3" id="KW-0677">Repeat</keyword>
<dbReference type="EMBL" id="GG666471">
    <property type="protein sequence ID" value="EEN67137.1"/>
    <property type="molecule type" value="Genomic_DNA"/>
</dbReference>
<evidence type="ECO:0000256" key="2">
    <source>
        <dbReference type="ARBA" id="ARBA00022729"/>
    </source>
</evidence>
<name>C3XWM7_BRAFL</name>
<dbReference type="PANTHER" id="PTHR24373:SF398">
    <property type="entry name" value="LEUCINE-RICH REPEAT-CONTAINING G-PROTEIN COUPLED RECEPTOR 6"/>
    <property type="match status" value="1"/>
</dbReference>
<feature type="signal peptide" evidence="5">
    <location>
        <begin position="1"/>
        <end position="25"/>
    </location>
</feature>
<dbReference type="SMART" id="SM00369">
    <property type="entry name" value="LRR_TYP"/>
    <property type="match status" value="6"/>
</dbReference>
<evidence type="ECO:0008006" key="7">
    <source>
        <dbReference type="Google" id="ProtNLM"/>
    </source>
</evidence>
<dbReference type="FunFam" id="3.80.10.10:FF:000770">
    <property type="entry name" value="Uncharacterized protein"/>
    <property type="match status" value="1"/>
</dbReference>
<keyword evidence="4" id="KW-0325">Glycoprotein</keyword>
<keyword evidence="2 5" id="KW-0732">Signal</keyword>
<dbReference type="InterPro" id="IPR003591">
    <property type="entry name" value="Leu-rich_rpt_typical-subtyp"/>
</dbReference>
<keyword evidence="1" id="KW-0433">Leucine-rich repeat</keyword>
<reference evidence="6" key="1">
    <citation type="journal article" date="2008" name="Nature">
        <title>The amphioxus genome and the evolution of the chordate karyotype.</title>
        <authorList>
            <consortium name="US DOE Joint Genome Institute (JGI-PGF)"/>
            <person name="Putnam N.H."/>
            <person name="Butts T."/>
            <person name="Ferrier D.E.K."/>
            <person name="Furlong R.F."/>
            <person name="Hellsten U."/>
            <person name="Kawashima T."/>
            <person name="Robinson-Rechavi M."/>
            <person name="Shoguchi E."/>
            <person name="Terry A."/>
            <person name="Yu J.-K."/>
            <person name="Benito-Gutierrez E.L."/>
            <person name="Dubchak I."/>
            <person name="Garcia-Fernandez J."/>
            <person name="Gibson-Brown J.J."/>
            <person name="Grigoriev I.V."/>
            <person name="Horton A.C."/>
            <person name="de Jong P.J."/>
            <person name="Jurka J."/>
            <person name="Kapitonov V.V."/>
            <person name="Kohara Y."/>
            <person name="Kuroki Y."/>
            <person name="Lindquist E."/>
            <person name="Lucas S."/>
            <person name="Osoegawa K."/>
            <person name="Pennacchio L.A."/>
            <person name="Salamov A.A."/>
            <person name="Satou Y."/>
            <person name="Sauka-Spengler T."/>
            <person name="Schmutz J."/>
            <person name="Shin-I T."/>
            <person name="Toyoda A."/>
            <person name="Bronner-Fraser M."/>
            <person name="Fujiyama A."/>
            <person name="Holland L.Z."/>
            <person name="Holland P.W.H."/>
            <person name="Satoh N."/>
            <person name="Rokhsar D.S."/>
        </authorList>
    </citation>
    <scope>NUCLEOTIDE SEQUENCE [LARGE SCALE GENOMIC DNA]</scope>
    <source>
        <strain evidence="6">S238N-H82</strain>
        <tissue evidence="6">Testes</tissue>
    </source>
</reference>
<proteinExistence type="predicted"/>
<accession>C3XWM7</accession>
<sequence length="318" mass="35811">MGRKLRHLLIFLLIILKEPNLQVDGSSCTPSSARKASRICAPPRCDCRYMKLTSINVDLPASFTDLDLGDNGITMIQKGAFSNLTGLRELRLSSNKITIIRKGAFENLPGLRELRLSSNKITIIQKGAFTNLPQLQKLFLSENKITMIQAGSFANLPQLQHLGLPYNQITKIQEGTFVNVPRLQLLSLSANRITNIEEDVVPHLPGPEPQQLYMCCNQITMVQTDILLNGNPWQCDCKMAPFRLDSTEFPSFKDQIICVEPANLRGQKLTDVSPEDLRPYRGRTEAVQRPYRGRTEAVQRPYRGRFSTEQGKARLFPG</sequence>
<dbReference type="InterPro" id="IPR050328">
    <property type="entry name" value="Dev_Immune_Receptor"/>
</dbReference>
<dbReference type="InParanoid" id="C3XWM7"/>
<feature type="chain" id="PRO_5002933257" description="LRRCT domain-containing protein" evidence="5">
    <location>
        <begin position="26"/>
        <end position="318"/>
    </location>
</feature>
<dbReference type="AlphaFoldDB" id="C3XWM7"/>
<gene>
    <name evidence="6" type="ORF">BRAFLDRAFT_88474</name>
</gene>
<evidence type="ECO:0000313" key="6">
    <source>
        <dbReference type="EMBL" id="EEN67137.1"/>
    </source>
</evidence>
<dbReference type="PANTHER" id="PTHR24373">
    <property type="entry name" value="SLIT RELATED LEUCINE-RICH REPEAT NEURONAL PROTEIN"/>
    <property type="match status" value="1"/>
</dbReference>
<dbReference type="InterPro" id="IPR032675">
    <property type="entry name" value="LRR_dom_sf"/>
</dbReference>
<organism>
    <name type="scientific">Branchiostoma floridae</name>
    <name type="common">Florida lancelet</name>
    <name type="synonym">Amphioxus</name>
    <dbReference type="NCBI Taxonomy" id="7739"/>
    <lineage>
        <taxon>Eukaryota</taxon>
        <taxon>Metazoa</taxon>
        <taxon>Chordata</taxon>
        <taxon>Cephalochordata</taxon>
        <taxon>Leptocardii</taxon>
        <taxon>Amphioxiformes</taxon>
        <taxon>Branchiostomatidae</taxon>
        <taxon>Branchiostoma</taxon>
    </lineage>
</organism>
<protein>
    <recommendedName>
        <fullName evidence="7">LRRCT domain-containing protein</fullName>
    </recommendedName>
</protein>